<feature type="compositionally biased region" description="Low complexity" evidence="1">
    <location>
        <begin position="409"/>
        <end position="421"/>
    </location>
</feature>
<dbReference type="EMBL" id="CAWUHD010000077">
    <property type="protein sequence ID" value="CAK7228128.1"/>
    <property type="molecule type" value="Genomic_DNA"/>
</dbReference>
<accession>A0ABP0C899</accession>
<dbReference type="Gene3D" id="2.60.120.260">
    <property type="entry name" value="Galactose-binding domain-like"/>
    <property type="match status" value="1"/>
</dbReference>
<evidence type="ECO:0000313" key="4">
    <source>
        <dbReference type="Proteomes" id="UP001642482"/>
    </source>
</evidence>
<protein>
    <recommendedName>
        <fullName evidence="2">DUF7924 domain-containing protein</fullName>
    </recommendedName>
</protein>
<evidence type="ECO:0000256" key="1">
    <source>
        <dbReference type="SAM" id="MobiDB-lite"/>
    </source>
</evidence>
<feature type="compositionally biased region" description="Pro residues" evidence="1">
    <location>
        <begin position="422"/>
        <end position="433"/>
    </location>
</feature>
<name>A0ABP0C899_9PEZI</name>
<keyword evidence="4" id="KW-1185">Reference proteome</keyword>
<feature type="region of interest" description="Disordered" evidence="1">
    <location>
        <begin position="409"/>
        <end position="436"/>
    </location>
</feature>
<feature type="domain" description="DUF7924" evidence="2">
    <location>
        <begin position="147"/>
        <end position="294"/>
    </location>
</feature>
<dbReference type="InterPro" id="IPR057684">
    <property type="entry name" value="DUF7924"/>
</dbReference>
<comment type="caution">
    <text evidence="3">The sequence shown here is derived from an EMBL/GenBank/DDBJ whole genome shotgun (WGS) entry which is preliminary data.</text>
</comment>
<feature type="compositionally biased region" description="Low complexity" evidence="1">
    <location>
        <begin position="326"/>
        <end position="386"/>
    </location>
</feature>
<dbReference type="Pfam" id="PF25545">
    <property type="entry name" value="DUF7924"/>
    <property type="match status" value="1"/>
</dbReference>
<dbReference type="Proteomes" id="UP001642482">
    <property type="component" value="Unassembled WGS sequence"/>
</dbReference>
<evidence type="ECO:0000259" key="2">
    <source>
        <dbReference type="Pfam" id="PF25545"/>
    </source>
</evidence>
<feature type="region of interest" description="Disordered" evidence="1">
    <location>
        <begin position="316"/>
        <end position="386"/>
    </location>
</feature>
<gene>
    <name evidence="3" type="ORF">SEUCBS140593_006811</name>
</gene>
<proteinExistence type="predicted"/>
<evidence type="ECO:0000313" key="3">
    <source>
        <dbReference type="EMBL" id="CAK7228128.1"/>
    </source>
</evidence>
<reference evidence="3 4" key="1">
    <citation type="submission" date="2024-01" db="EMBL/GenBank/DDBJ databases">
        <authorList>
            <person name="Allen C."/>
            <person name="Tagirdzhanova G."/>
        </authorList>
    </citation>
    <scope>NUCLEOTIDE SEQUENCE [LARGE SCALE GENOMIC DNA]</scope>
</reference>
<organism evidence="3 4">
    <name type="scientific">Sporothrix eucalyptigena</name>
    <dbReference type="NCBI Taxonomy" id="1812306"/>
    <lineage>
        <taxon>Eukaryota</taxon>
        <taxon>Fungi</taxon>
        <taxon>Dikarya</taxon>
        <taxon>Ascomycota</taxon>
        <taxon>Pezizomycotina</taxon>
        <taxon>Sordariomycetes</taxon>
        <taxon>Sordariomycetidae</taxon>
        <taxon>Ophiostomatales</taxon>
        <taxon>Ophiostomataceae</taxon>
        <taxon>Sporothrix</taxon>
    </lineage>
</organism>
<sequence length="604" mass="63805">MLNEKDLARCARHGGPDLMDLCNFPPPTSRPACVPKKNKPSPHTTTVIETKKSTPYNADFEQHLTDHDVQATYDSQKPAKWAETQAALSRRRPSLTSSQFSESAFASFQDNNDRAKTEDSVMVNIIPVILGKNGPGAGRHAFERNILFNNFAPLTDGSIVQPKPDIYYGARPKLLSRSVRNALGHHIVPSTTQDKPLAPNFFVEVKGPNGNAAVALRKARYDGAVGTRAMYNLQNYREKEQKDDNHAYTYSSIYHSGTGTLNLYAHHITAPTSQGGRPEYHMTRIRGFTMTDTRETLPPISGLLALTLLLADPVSASRCRPGKSRSSVSSASSTSLVSSSSSSSSLPSSSSSASSSLSTSLSSSSVSSSSSISPSSSISSSSSVSSSSSISLSSSISSSSSSSSISSSSSVSSSHSQSHSPSPSPPPPPPPCTPGTNLVINSQFSYGFSAWLQYGTSSNLQTYSASSCYGAGTSCAYVNALSGSPSITQTVSTFQVGASYSLQVAYYWTAVGSSPTASCWVSGKDSSNQYHTYQLNIPVPAIGASSSSSWTTLSLPFTAQFDSALVACQLATSSATVASSIELTNLEVLTVCPQSLPARNANRK</sequence>